<evidence type="ECO:0000256" key="1">
    <source>
        <dbReference type="ARBA" id="ARBA00022801"/>
    </source>
</evidence>
<keyword evidence="1" id="KW-0378">Hydrolase</keyword>
<comment type="caution">
    <text evidence="3">The sequence shown here is derived from an EMBL/GenBank/DDBJ whole genome shotgun (WGS) entry which is preliminary data.</text>
</comment>
<keyword evidence="4" id="KW-1185">Reference proteome</keyword>
<dbReference type="RefSeq" id="WP_037289923.1">
    <property type="nucleotide sequence ID" value="NZ_JEOB01000004.1"/>
</dbReference>
<organism evidence="3 4">
    <name type="scientific">Ruminococcus albus SY3</name>
    <dbReference type="NCBI Taxonomy" id="1341156"/>
    <lineage>
        <taxon>Bacteria</taxon>
        <taxon>Bacillati</taxon>
        <taxon>Bacillota</taxon>
        <taxon>Clostridia</taxon>
        <taxon>Eubacteriales</taxon>
        <taxon>Oscillospiraceae</taxon>
        <taxon>Ruminococcus</taxon>
    </lineage>
</organism>
<evidence type="ECO:0000313" key="3">
    <source>
        <dbReference type="EMBL" id="EXM37907.1"/>
    </source>
</evidence>
<dbReference type="Proteomes" id="UP000021369">
    <property type="component" value="Unassembled WGS sequence"/>
</dbReference>
<dbReference type="AlphaFoldDB" id="A0A011UXH2"/>
<feature type="domain" description="Nudix hydrolase" evidence="2">
    <location>
        <begin position="23"/>
        <end position="171"/>
    </location>
</feature>
<dbReference type="InterPro" id="IPR000086">
    <property type="entry name" value="NUDIX_hydrolase_dom"/>
</dbReference>
<accession>A0A011UXH2</accession>
<gene>
    <name evidence="3" type="ORF">RASY3_16495</name>
</gene>
<proteinExistence type="predicted"/>
<dbReference type="Gene3D" id="3.90.79.10">
    <property type="entry name" value="Nucleoside Triphosphate Pyrophosphohydrolase"/>
    <property type="match status" value="1"/>
</dbReference>
<reference evidence="3 4" key="1">
    <citation type="submission" date="2013-06" db="EMBL/GenBank/DDBJ databases">
        <title>Rumen cellulosomics: divergent fiber-degrading strategies revealed by comparative genome-wide analysis of six Ruminococcal strains.</title>
        <authorList>
            <person name="Dassa B."/>
            <person name="Borovok I."/>
            <person name="Lamed R."/>
            <person name="Flint H."/>
            <person name="Yeoman C.J."/>
            <person name="White B."/>
            <person name="Bayer E.A."/>
        </authorList>
    </citation>
    <scope>NUCLEOTIDE SEQUENCE [LARGE SCALE GENOMIC DNA]</scope>
    <source>
        <strain evidence="3 4">SY3</strain>
    </source>
</reference>
<dbReference type="PROSITE" id="PS00893">
    <property type="entry name" value="NUDIX_BOX"/>
    <property type="match status" value="1"/>
</dbReference>
<dbReference type="OrthoDB" id="2315469at2"/>
<protein>
    <submittedName>
        <fullName evidence="3">DNA mismatch repair protein MutT</fullName>
    </submittedName>
</protein>
<dbReference type="InterPro" id="IPR015797">
    <property type="entry name" value="NUDIX_hydrolase-like_dom_sf"/>
</dbReference>
<dbReference type="GO" id="GO:0016787">
    <property type="term" value="F:hydrolase activity"/>
    <property type="evidence" value="ECO:0007669"/>
    <property type="project" value="UniProtKB-KW"/>
</dbReference>
<evidence type="ECO:0000259" key="2">
    <source>
        <dbReference type="PROSITE" id="PS51462"/>
    </source>
</evidence>
<dbReference type="PATRIC" id="fig|1341156.4.peg.2898"/>
<dbReference type="Pfam" id="PF00293">
    <property type="entry name" value="NUDIX"/>
    <property type="match status" value="1"/>
</dbReference>
<dbReference type="SUPFAM" id="SSF55811">
    <property type="entry name" value="Nudix"/>
    <property type="match status" value="1"/>
</dbReference>
<name>A0A011UXH2_RUMAL</name>
<evidence type="ECO:0000313" key="4">
    <source>
        <dbReference type="Proteomes" id="UP000021369"/>
    </source>
</evidence>
<dbReference type="PROSITE" id="PS51462">
    <property type="entry name" value="NUDIX"/>
    <property type="match status" value="1"/>
</dbReference>
<sequence>MTENKELMTELRDTEWEFEYTDHDRLIARAIIFDDKGSFYFVRAERDDDFGKAVLIETSGGGVEENETSETAIIREIREELGAEVDIICKIGVVSDYYNLIHRHNINNYFLCKVKSFGENHLTEQEKKDFHLSTLKLSFDEAVREYKNRSCTKIGRMIAARELPVLMRAKELIDNRIAK</sequence>
<dbReference type="InterPro" id="IPR020084">
    <property type="entry name" value="NUDIX_hydrolase_CS"/>
</dbReference>
<dbReference type="EMBL" id="JEOB01000004">
    <property type="protein sequence ID" value="EXM37907.1"/>
    <property type="molecule type" value="Genomic_DNA"/>
</dbReference>